<protein>
    <submittedName>
        <fullName evidence="9">Insulinase family protein</fullName>
    </submittedName>
</protein>
<keyword evidence="2" id="KW-0645">Protease</keyword>
<dbReference type="PANTHER" id="PTHR43690">
    <property type="entry name" value="NARDILYSIN"/>
    <property type="match status" value="1"/>
</dbReference>
<dbReference type="AlphaFoldDB" id="A0A5C8V8J1"/>
<evidence type="ECO:0000259" key="7">
    <source>
        <dbReference type="Pfam" id="PF00675"/>
    </source>
</evidence>
<reference evidence="9 10" key="1">
    <citation type="submission" date="2019-08" db="EMBL/GenBank/DDBJ databases">
        <title>Professor.</title>
        <authorList>
            <person name="Park J.S."/>
        </authorList>
    </citation>
    <scope>NUCLEOTIDE SEQUENCE [LARGE SCALE GENOMIC DNA]</scope>
    <source>
        <strain evidence="9 10">176CP5-101</strain>
    </source>
</reference>
<dbReference type="SUPFAM" id="SSF63411">
    <property type="entry name" value="LuxS/MPP-like metallohydrolase"/>
    <property type="match status" value="2"/>
</dbReference>
<dbReference type="GO" id="GO:0006508">
    <property type="term" value="P:proteolysis"/>
    <property type="evidence" value="ECO:0007669"/>
    <property type="project" value="UniProtKB-KW"/>
</dbReference>
<proteinExistence type="inferred from homology"/>
<dbReference type="EMBL" id="VRUR01000001">
    <property type="protein sequence ID" value="TXN38017.1"/>
    <property type="molecule type" value="Genomic_DNA"/>
</dbReference>
<dbReference type="Pfam" id="PF05193">
    <property type="entry name" value="Peptidase_M16_C"/>
    <property type="match status" value="1"/>
</dbReference>
<feature type="domain" description="Peptidase M16 N-terminal" evidence="7">
    <location>
        <begin position="36"/>
        <end position="176"/>
    </location>
</feature>
<dbReference type="InterPro" id="IPR011765">
    <property type="entry name" value="Pept_M16_N"/>
</dbReference>
<keyword evidence="5" id="KW-0482">Metalloprotease</keyword>
<evidence type="ECO:0000256" key="4">
    <source>
        <dbReference type="ARBA" id="ARBA00022833"/>
    </source>
</evidence>
<evidence type="ECO:0000256" key="2">
    <source>
        <dbReference type="ARBA" id="ARBA00022670"/>
    </source>
</evidence>
<comment type="caution">
    <text evidence="9">The sequence shown here is derived from an EMBL/GenBank/DDBJ whole genome shotgun (WGS) entry which is preliminary data.</text>
</comment>
<keyword evidence="3" id="KW-0378">Hydrolase</keyword>
<evidence type="ECO:0000256" key="5">
    <source>
        <dbReference type="ARBA" id="ARBA00023049"/>
    </source>
</evidence>
<dbReference type="PANTHER" id="PTHR43690:SF17">
    <property type="entry name" value="PROTEIN YHJJ"/>
    <property type="match status" value="1"/>
</dbReference>
<evidence type="ECO:0000256" key="3">
    <source>
        <dbReference type="ARBA" id="ARBA00022801"/>
    </source>
</evidence>
<evidence type="ECO:0000256" key="1">
    <source>
        <dbReference type="ARBA" id="ARBA00007261"/>
    </source>
</evidence>
<name>A0A5C8V8J1_9FLAO</name>
<sequence>MKRQLLSVLFVLVAGNFIAAQEVTFEEYDLDNGLHVILHQDNTAPVVTTAVMYHVGSKDEDPSKTGFAHFFEHLLFEGTKNIERGEWDKIVSSNGGSGNANTFLDRTYYYETFPSNSLETGLWLESERLMHPIIGQVGVDTQKEVVQEERRLRVDNSPYGAFFDELLKNLYTKHPYRWGVIGSLDHLASATLDDFKNFNKIYYVPNNAVLVIAGDFDTEKTKKMVSDYFGPIPRGAEIKRNIVVEEPITTTIKAKYHDPNIQIPAILLAYRTPGQAERDAYVINMISTYLSDGESSKLYKKLVDEKKIALQIFSVPIDAEDYSSYVVGGLPVGENSIQDIKNEIDAEILKVQSELISEKDYQKLQNKFENKFVNANSSIAGIANSLADNYMLRDNTNLINTEIEIYRSITREEIMEVAKKYLKINQRVELEYLPEQKEAN</sequence>
<feature type="chain" id="PRO_5022902758" evidence="6">
    <location>
        <begin position="20"/>
        <end position="440"/>
    </location>
</feature>
<dbReference type="InterPro" id="IPR007863">
    <property type="entry name" value="Peptidase_M16_C"/>
</dbReference>
<feature type="signal peptide" evidence="6">
    <location>
        <begin position="1"/>
        <end position="19"/>
    </location>
</feature>
<gene>
    <name evidence="9" type="ORF">FVB32_06920</name>
</gene>
<dbReference type="GO" id="GO:0046872">
    <property type="term" value="F:metal ion binding"/>
    <property type="evidence" value="ECO:0007669"/>
    <property type="project" value="InterPro"/>
</dbReference>
<dbReference type="RefSeq" id="WP_147742509.1">
    <property type="nucleotide sequence ID" value="NZ_VRUR01000001.1"/>
</dbReference>
<evidence type="ECO:0000313" key="10">
    <source>
        <dbReference type="Proteomes" id="UP000321456"/>
    </source>
</evidence>
<comment type="similarity">
    <text evidence="1">Belongs to the peptidase M16 family.</text>
</comment>
<evidence type="ECO:0000256" key="6">
    <source>
        <dbReference type="SAM" id="SignalP"/>
    </source>
</evidence>
<keyword evidence="6" id="KW-0732">Signal</keyword>
<dbReference type="InterPro" id="IPR050626">
    <property type="entry name" value="Peptidase_M16"/>
</dbReference>
<dbReference type="GO" id="GO:0008237">
    <property type="term" value="F:metallopeptidase activity"/>
    <property type="evidence" value="ECO:0007669"/>
    <property type="project" value="UniProtKB-KW"/>
</dbReference>
<keyword evidence="10" id="KW-1185">Reference proteome</keyword>
<dbReference type="Gene3D" id="3.30.830.10">
    <property type="entry name" value="Metalloenzyme, LuxS/M16 peptidase-like"/>
    <property type="match status" value="2"/>
</dbReference>
<keyword evidence="4" id="KW-0862">Zinc</keyword>
<evidence type="ECO:0000259" key="8">
    <source>
        <dbReference type="Pfam" id="PF05193"/>
    </source>
</evidence>
<evidence type="ECO:0000313" key="9">
    <source>
        <dbReference type="EMBL" id="TXN38017.1"/>
    </source>
</evidence>
<accession>A0A5C8V8J1</accession>
<dbReference type="InterPro" id="IPR011249">
    <property type="entry name" value="Metalloenz_LuxS/M16"/>
</dbReference>
<feature type="domain" description="Peptidase M16 C-terminal" evidence="8">
    <location>
        <begin position="190"/>
        <end position="367"/>
    </location>
</feature>
<dbReference type="Proteomes" id="UP000321456">
    <property type="component" value="Unassembled WGS sequence"/>
</dbReference>
<dbReference type="Pfam" id="PF00675">
    <property type="entry name" value="Peptidase_M16"/>
    <property type="match status" value="1"/>
</dbReference>
<organism evidence="9 10">
    <name type="scientific">Flagellimonas hymeniacidonis</name>
    <dbReference type="NCBI Taxonomy" id="2603628"/>
    <lineage>
        <taxon>Bacteria</taxon>
        <taxon>Pseudomonadati</taxon>
        <taxon>Bacteroidota</taxon>
        <taxon>Flavobacteriia</taxon>
        <taxon>Flavobacteriales</taxon>
        <taxon>Flavobacteriaceae</taxon>
        <taxon>Flagellimonas</taxon>
    </lineage>
</organism>